<sequence>MRIGLLDWNDRIQDLVLTIDIYQILHSSAWPLTLLLAWFLGERLFALWRVPRVTSYFALGLLVGWADWFGMGAATFGLSFLANLALAIVLFELGYRINLRWFRHNPWVLVLGLFESALTFGAAFWASGWFGLSLEVRLILAALAVSVSPAVLVRVAADTRSSGPVTERVMHLCAINCLVAVFLVKLVLGMWHLRASGDWTAAAFGSIYALGLSAALGAAAGVAIPWLLRHFAMHSQSVTVVFSLTVLLLTTLAYGLMLSPILVALVFGIAARECRVQLSTAQRGFGSIGELLMVFLFVYVGTLIHWPDVWTSLAIAAVLLGLRLLTKTLSNLLLAHWSGISWRKGLWCGLALTPMSPFIVLLLEQTRLYGFEPASAAFAAMAALTVLQGLFGPWVAQWSLVAARETDFTHPARAPAAIARKDNHGA</sequence>
<dbReference type="GO" id="GO:1902600">
    <property type="term" value="P:proton transmembrane transport"/>
    <property type="evidence" value="ECO:0007669"/>
    <property type="project" value="InterPro"/>
</dbReference>
<keyword evidence="3 5" id="KW-1133">Transmembrane helix</keyword>
<evidence type="ECO:0000313" key="8">
    <source>
        <dbReference type="Proteomes" id="UP000067461"/>
    </source>
</evidence>
<feature type="transmembrane region" description="Helical" evidence="5">
    <location>
        <begin position="138"/>
        <end position="157"/>
    </location>
</feature>
<feature type="transmembrane region" description="Helical" evidence="5">
    <location>
        <begin position="291"/>
        <end position="324"/>
    </location>
</feature>
<proteinExistence type="predicted"/>
<dbReference type="Pfam" id="PF00999">
    <property type="entry name" value="Na_H_Exchanger"/>
    <property type="match status" value="1"/>
</dbReference>
<evidence type="ECO:0000256" key="2">
    <source>
        <dbReference type="ARBA" id="ARBA00022692"/>
    </source>
</evidence>
<keyword evidence="8" id="KW-1185">Reference proteome</keyword>
<dbReference type="HOGENOM" id="CLU_031031_3_0_4"/>
<dbReference type="InterPro" id="IPR006153">
    <property type="entry name" value="Cation/H_exchanger_TM"/>
</dbReference>
<feature type="transmembrane region" description="Helical" evidence="5">
    <location>
        <begin position="21"/>
        <end position="41"/>
    </location>
</feature>
<dbReference type="InterPro" id="IPR038770">
    <property type="entry name" value="Na+/solute_symporter_sf"/>
</dbReference>
<dbReference type="PANTHER" id="PTHR43021">
    <property type="entry name" value="NA(+)/H(+) ANTIPORTER-RELATED"/>
    <property type="match status" value="1"/>
</dbReference>
<name>A0A060NLY1_9BURK</name>
<evidence type="ECO:0000313" key="7">
    <source>
        <dbReference type="EMBL" id="BAO79909.1"/>
    </source>
</evidence>
<feature type="transmembrane region" description="Helical" evidence="5">
    <location>
        <begin position="169"/>
        <end position="193"/>
    </location>
</feature>
<reference evidence="7 8" key="1">
    <citation type="journal article" date="2014" name="Nat. Commun.">
        <title>Physiological and genomic features of highly alkaliphilic hydrogen-utilizing Betaproteobacteria from a continental serpentinizing site.</title>
        <authorList>
            <person name="Suzuki S."/>
            <person name="Kuenen J.G."/>
            <person name="Schipper K."/>
            <person name="van der Velde S."/>
            <person name="Ishii S."/>
            <person name="Wu A."/>
            <person name="Sorokin D.Y."/>
            <person name="Tenney A."/>
            <person name="Meng X.Y."/>
            <person name="Morrill P.L."/>
            <person name="Kamagata Y."/>
            <person name="Muyzer G."/>
            <person name="Nealson K.H."/>
        </authorList>
    </citation>
    <scope>NUCLEOTIDE SEQUENCE [LARGE SCALE GENOMIC DNA]</scope>
    <source>
        <strain evidence="7 8">A1</strain>
    </source>
</reference>
<dbReference type="STRING" id="1458425.SRAA_0055"/>
<dbReference type="KEGG" id="cbaa:SRAA_0055"/>
<feature type="transmembrane region" description="Helical" evidence="5">
    <location>
        <begin position="107"/>
        <end position="126"/>
    </location>
</feature>
<keyword evidence="2 5" id="KW-0812">Transmembrane</keyword>
<dbReference type="AlphaFoldDB" id="A0A060NLY1"/>
<gene>
    <name evidence="7" type="ORF">SRAA_0055</name>
</gene>
<feature type="transmembrane region" description="Helical" evidence="5">
    <location>
        <begin position="345"/>
        <end position="363"/>
    </location>
</feature>
<protein>
    <recommendedName>
        <fullName evidence="6">Cation/H+ exchanger transmembrane domain-containing protein</fullName>
    </recommendedName>
</protein>
<feature type="transmembrane region" description="Helical" evidence="5">
    <location>
        <begin position="205"/>
        <end position="228"/>
    </location>
</feature>
<feature type="transmembrane region" description="Helical" evidence="5">
    <location>
        <begin position="240"/>
        <end position="271"/>
    </location>
</feature>
<evidence type="ECO:0000256" key="4">
    <source>
        <dbReference type="ARBA" id="ARBA00023136"/>
    </source>
</evidence>
<feature type="transmembrane region" description="Helical" evidence="5">
    <location>
        <begin position="375"/>
        <end position="396"/>
    </location>
</feature>
<evidence type="ECO:0000256" key="3">
    <source>
        <dbReference type="ARBA" id="ARBA00022989"/>
    </source>
</evidence>
<dbReference type="OrthoDB" id="8617652at2"/>
<evidence type="ECO:0000259" key="6">
    <source>
        <dbReference type="Pfam" id="PF00999"/>
    </source>
</evidence>
<comment type="subcellular location">
    <subcellularLocation>
        <location evidence="1">Membrane</location>
        <topology evidence="1">Multi-pass membrane protein</topology>
    </subcellularLocation>
</comment>
<feature type="domain" description="Cation/H+ exchanger transmembrane" evidence="6">
    <location>
        <begin position="34"/>
        <end position="397"/>
    </location>
</feature>
<dbReference type="GO" id="GO:0016020">
    <property type="term" value="C:membrane"/>
    <property type="evidence" value="ECO:0007669"/>
    <property type="project" value="UniProtKB-SubCell"/>
</dbReference>
<feature type="transmembrane region" description="Helical" evidence="5">
    <location>
        <begin position="76"/>
        <end position="95"/>
    </location>
</feature>
<keyword evidence="4 5" id="KW-0472">Membrane</keyword>
<organism evidence="7 8">
    <name type="scientific">Serpentinimonas raichei</name>
    <dbReference type="NCBI Taxonomy" id="1458425"/>
    <lineage>
        <taxon>Bacteria</taxon>
        <taxon>Pseudomonadati</taxon>
        <taxon>Pseudomonadota</taxon>
        <taxon>Betaproteobacteria</taxon>
        <taxon>Burkholderiales</taxon>
        <taxon>Comamonadaceae</taxon>
        <taxon>Serpentinimonas</taxon>
    </lineage>
</organism>
<dbReference type="Gene3D" id="1.20.1530.20">
    <property type="match status" value="1"/>
</dbReference>
<dbReference type="GO" id="GO:0015297">
    <property type="term" value="F:antiporter activity"/>
    <property type="evidence" value="ECO:0007669"/>
    <property type="project" value="InterPro"/>
</dbReference>
<evidence type="ECO:0000256" key="1">
    <source>
        <dbReference type="ARBA" id="ARBA00004141"/>
    </source>
</evidence>
<accession>A0A060NLY1</accession>
<dbReference type="EMBL" id="AP014568">
    <property type="protein sequence ID" value="BAO79909.1"/>
    <property type="molecule type" value="Genomic_DNA"/>
</dbReference>
<dbReference type="PANTHER" id="PTHR43021:SF2">
    <property type="entry name" value="CATION_H+ EXCHANGER DOMAIN-CONTAINING PROTEIN"/>
    <property type="match status" value="1"/>
</dbReference>
<dbReference type="Proteomes" id="UP000067461">
    <property type="component" value="Chromosome"/>
</dbReference>
<evidence type="ECO:0000256" key="5">
    <source>
        <dbReference type="SAM" id="Phobius"/>
    </source>
</evidence>